<feature type="domain" description="AMP-dependent synthetase/ligase" evidence="3">
    <location>
        <begin position="8"/>
        <end position="367"/>
    </location>
</feature>
<dbReference type="GO" id="GO:0006631">
    <property type="term" value="P:fatty acid metabolic process"/>
    <property type="evidence" value="ECO:0007669"/>
    <property type="project" value="TreeGrafter"/>
</dbReference>
<sequence>MNIAEWLARTAAAAPDAPALLVGTEPAGSYRDFAARAAAVAAWLVREKAFRPGDRAAFFMGNRVEYLWLMYGVWFAGGVVVPVNAKLHWKEVGTIVEDSQAAVLFVEDASPAPLPAACGTHIVQLDELAALADAVGERPAAPVPRLDSDLAWLFYTSGTTGRPKGVMLSHGNLVAMSLSYLADVDEVSAADATLYAAPISHGAGLYNFVHVLRGARHVLPPSGGFDADEVLALARGCGRLSLFAAPTMVRRLTDAARRKGDAAEGLRTLVYGGGPMYLADIEEALEVFGPRFVQIYGQGESPMCITALSRDCIGGQGHPRWRERLGSVGRAQSCVEVAVVDTAGQPLAAGAIGEIVVRGATVMAGYWRNPAGTAAALREGWLWTGDLGTLDSEGFLTLIDRSKDVIISGGSNIYPREVEECLLLHPGVHEACAIGEPDREWGENVVAFVVARPGHALDDGLLEAHCLAHMARFKRPKRYRFVAELPKNHNGKIVKAELRAGMAAAPSAA</sequence>
<protein>
    <submittedName>
        <fullName evidence="5">AMP-binding protein</fullName>
    </submittedName>
</protein>
<comment type="similarity">
    <text evidence="1">Belongs to the ATP-dependent AMP-binding enzyme family.</text>
</comment>
<evidence type="ECO:0000256" key="1">
    <source>
        <dbReference type="ARBA" id="ARBA00006432"/>
    </source>
</evidence>
<dbReference type="GO" id="GO:0031956">
    <property type="term" value="F:medium-chain fatty acid-CoA ligase activity"/>
    <property type="evidence" value="ECO:0007669"/>
    <property type="project" value="TreeGrafter"/>
</dbReference>
<dbReference type="PRINTS" id="PR00154">
    <property type="entry name" value="AMPBINDING"/>
</dbReference>
<evidence type="ECO:0000259" key="4">
    <source>
        <dbReference type="Pfam" id="PF13193"/>
    </source>
</evidence>
<accession>A0A857J198</accession>
<dbReference type="KEGG" id="xyk:GT347_05430"/>
<evidence type="ECO:0000256" key="2">
    <source>
        <dbReference type="ARBA" id="ARBA00022598"/>
    </source>
</evidence>
<proteinExistence type="inferred from homology"/>
<keyword evidence="6" id="KW-1185">Reference proteome</keyword>
<evidence type="ECO:0000313" key="5">
    <source>
        <dbReference type="EMBL" id="QHI97476.1"/>
    </source>
</evidence>
<feature type="domain" description="AMP-binding enzyme C-terminal" evidence="4">
    <location>
        <begin position="417"/>
        <end position="492"/>
    </location>
</feature>
<dbReference type="InterPro" id="IPR042099">
    <property type="entry name" value="ANL_N_sf"/>
</dbReference>
<organism evidence="5 6">
    <name type="scientific">Xylophilus rhododendri</name>
    <dbReference type="NCBI Taxonomy" id="2697032"/>
    <lineage>
        <taxon>Bacteria</taxon>
        <taxon>Pseudomonadati</taxon>
        <taxon>Pseudomonadota</taxon>
        <taxon>Betaproteobacteria</taxon>
        <taxon>Burkholderiales</taxon>
        <taxon>Xylophilus</taxon>
    </lineage>
</organism>
<dbReference type="Proteomes" id="UP000464787">
    <property type="component" value="Chromosome"/>
</dbReference>
<dbReference type="Pfam" id="PF13193">
    <property type="entry name" value="AMP-binding_C"/>
    <property type="match status" value="1"/>
</dbReference>
<dbReference type="EMBL" id="CP047650">
    <property type="protein sequence ID" value="QHI97476.1"/>
    <property type="molecule type" value="Genomic_DNA"/>
</dbReference>
<dbReference type="Gene3D" id="3.30.300.30">
    <property type="match status" value="1"/>
</dbReference>
<dbReference type="InterPro" id="IPR000873">
    <property type="entry name" value="AMP-dep_synth/lig_dom"/>
</dbReference>
<dbReference type="PANTHER" id="PTHR43201:SF5">
    <property type="entry name" value="MEDIUM-CHAIN ACYL-COA LIGASE ACSF2, MITOCHONDRIAL"/>
    <property type="match status" value="1"/>
</dbReference>
<gene>
    <name evidence="5" type="ORF">GT347_05430</name>
</gene>
<dbReference type="InterPro" id="IPR045851">
    <property type="entry name" value="AMP-bd_C_sf"/>
</dbReference>
<evidence type="ECO:0000313" key="6">
    <source>
        <dbReference type="Proteomes" id="UP000464787"/>
    </source>
</evidence>
<dbReference type="RefSeq" id="WP_160550994.1">
    <property type="nucleotide sequence ID" value="NZ_CP047650.1"/>
</dbReference>
<keyword evidence="2" id="KW-0436">Ligase</keyword>
<dbReference type="AlphaFoldDB" id="A0A857J198"/>
<dbReference type="InterPro" id="IPR020459">
    <property type="entry name" value="AMP-binding"/>
</dbReference>
<dbReference type="SUPFAM" id="SSF56801">
    <property type="entry name" value="Acetyl-CoA synthetase-like"/>
    <property type="match status" value="1"/>
</dbReference>
<dbReference type="PANTHER" id="PTHR43201">
    <property type="entry name" value="ACYL-COA SYNTHETASE"/>
    <property type="match status" value="1"/>
</dbReference>
<name>A0A857J198_9BURK</name>
<dbReference type="InterPro" id="IPR025110">
    <property type="entry name" value="AMP-bd_C"/>
</dbReference>
<dbReference type="Pfam" id="PF00501">
    <property type="entry name" value="AMP-binding"/>
    <property type="match status" value="1"/>
</dbReference>
<reference evidence="5 6" key="1">
    <citation type="submission" date="2020-01" db="EMBL/GenBank/DDBJ databases">
        <title>Genome sequencing of strain KACC 21265.</title>
        <authorList>
            <person name="Heo J."/>
            <person name="Kim S.-J."/>
            <person name="Kim J.-S."/>
            <person name="Hong S.-B."/>
            <person name="Kwon S.-W."/>
        </authorList>
    </citation>
    <scope>NUCLEOTIDE SEQUENCE [LARGE SCALE GENOMIC DNA]</scope>
    <source>
        <strain evidence="5 6">KACC 21265</strain>
    </source>
</reference>
<dbReference type="Gene3D" id="3.40.50.12780">
    <property type="entry name" value="N-terminal domain of ligase-like"/>
    <property type="match status" value="1"/>
</dbReference>
<dbReference type="InterPro" id="IPR020845">
    <property type="entry name" value="AMP-binding_CS"/>
</dbReference>
<dbReference type="PROSITE" id="PS00455">
    <property type="entry name" value="AMP_BINDING"/>
    <property type="match status" value="1"/>
</dbReference>
<evidence type="ECO:0000259" key="3">
    <source>
        <dbReference type="Pfam" id="PF00501"/>
    </source>
</evidence>